<keyword evidence="9" id="KW-1185">Reference proteome</keyword>
<feature type="region of interest" description="Disordered" evidence="5">
    <location>
        <begin position="256"/>
        <end position="275"/>
    </location>
</feature>
<protein>
    <submittedName>
        <fullName evidence="8">Uncharacterized protein</fullName>
    </submittedName>
</protein>
<evidence type="ECO:0000256" key="1">
    <source>
        <dbReference type="ARBA" id="ARBA00008894"/>
    </source>
</evidence>
<dbReference type="PANTHER" id="PTHR33463">
    <property type="entry name" value="NB-ARC DOMAIN-CONTAINING PROTEIN-RELATED"/>
    <property type="match status" value="1"/>
</dbReference>
<dbReference type="InterPro" id="IPR027417">
    <property type="entry name" value="P-loop_NTPase"/>
</dbReference>
<keyword evidence="4" id="KW-0067">ATP-binding</keyword>
<comment type="caution">
    <text evidence="8">The sequence shown here is derived from an EMBL/GenBank/DDBJ whole genome shotgun (WGS) entry which is preliminary data.</text>
</comment>
<organism evidence="8 9">
    <name type="scientific">Acer yangbiense</name>
    <dbReference type="NCBI Taxonomy" id="1000413"/>
    <lineage>
        <taxon>Eukaryota</taxon>
        <taxon>Viridiplantae</taxon>
        <taxon>Streptophyta</taxon>
        <taxon>Embryophyta</taxon>
        <taxon>Tracheophyta</taxon>
        <taxon>Spermatophyta</taxon>
        <taxon>Magnoliopsida</taxon>
        <taxon>eudicotyledons</taxon>
        <taxon>Gunneridae</taxon>
        <taxon>Pentapetalae</taxon>
        <taxon>rosids</taxon>
        <taxon>malvids</taxon>
        <taxon>Sapindales</taxon>
        <taxon>Sapindaceae</taxon>
        <taxon>Hippocastanoideae</taxon>
        <taxon>Acereae</taxon>
        <taxon>Acer</taxon>
    </lineage>
</organism>
<dbReference type="OrthoDB" id="1000136at2759"/>
<dbReference type="Gene3D" id="1.10.8.430">
    <property type="entry name" value="Helical domain of apoptotic protease-activating factors"/>
    <property type="match status" value="1"/>
</dbReference>
<feature type="compositionally biased region" description="Basic and acidic residues" evidence="5">
    <location>
        <begin position="263"/>
        <end position="275"/>
    </location>
</feature>
<keyword evidence="2" id="KW-0547">Nucleotide-binding</keyword>
<accession>A0A5C7I825</accession>
<dbReference type="GO" id="GO:0043531">
    <property type="term" value="F:ADP binding"/>
    <property type="evidence" value="ECO:0007669"/>
    <property type="project" value="InterPro"/>
</dbReference>
<gene>
    <name evidence="8" type="ORF">EZV62_006600</name>
</gene>
<dbReference type="SUPFAM" id="SSF52540">
    <property type="entry name" value="P-loop containing nucleoside triphosphate hydrolases"/>
    <property type="match status" value="1"/>
</dbReference>
<dbReference type="Gene3D" id="3.40.50.300">
    <property type="entry name" value="P-loop containing nucleotide triphosphate hydrolases"/>
    <property type="match status" value="1"/>
</dbReference>
<evidence type="ECO:0000313" key="9">
    <source>
        <dbReference type="Proteomes" id="UP000323000"/>
    </source>
</evidence>
<dbReference type="InterPro" id="IPR057135">
    <property type="entry name" value="At4g27190-like_LRR"/>
</dbReference>
<feature type="domain" description="NB-ARC" evidence="6">
    <location>
        <begin position="161"/>
        <end position="350"/>
    </location>
</feature>
<keyword evidence="3" id="KW-0611">Plant defense</keyword>
<dbReference type="Pfam" id="PF23247">
    <property type="entry name" value="LRR_RPS2"/>
    <property type="match status" value="1"/>
</dbReference>
<dbReference type="FunFam" id="3.40.50.300:FF:001091">
    <property type="entry name" value="Probable disease resistance protein At1g61300"/>
    <property type="match status" value="1"/>
</dbReference>
<dbReference type="InterPro" id="IPR032675">
    <property type="entry name" value="LRR_dom_sf"/>
</dbReference>
<dbReference type="PANTHER" id="PTHR33463:SF198">
    <property type="entry name" value="RPP4C3"/>
    <property type="match status" value="1"/>
</dbReference>
<evidence type="ECO:0000313" key="8">
    <source>
        <dbReference type="EMBL" id="TXG65325.1"/>
    </source>
</evidence>
<evidence type="ECO:0000259" key="6">
    <source>
        <dbReference type="Pfam" id="PF00931"/>
    </source>
</evidence>
<evidence type="ECO:0000256" key="5">
    <source>
        <dbReference type="SAM" id="MobiDB-lite"/>
    </source>
</evidence>
<dbReference type="InterPro" id="IPR002182">
    <property type="entry name" value="NB-ARC"/>
</dbReference>
<evidence type="ECO:0000256" key="4">
    <source>
        <dbReference type="ARBA" id="ARBA00022840"/>
    </source>
</evidence>
<dbReference type="Gene3D" id="3.80.10.10">
    <property type="entry name" value="Ribonuclease Inhibitor"/>
    <property type="match status" value="2"/>
</dbReference>
<dbReference type="InterPro" id="IPR050905">
    <property type="entry name" value="Plant_NBS-LRR"/>
</dbReference>
<proteinExistence type="inferred from homology"/>
<dbReference type="Pfam" id="PF00931">
    <property type="entry name" value="NB-ARC"/>
    <property type="match status" value="1"/>
</dbReference>
<dbReference type="Proteomes" id="UP000323000">
    <property type="component" value="Chromosome 3"/>
</dbReference>
<comment type="similarity">
    <text evidence="1">Belongs to the disease resistance NB-LRR family.</text>
</comment>
<dbReference type="InterPro" id="IPR042197">
    <property type="entry name" value="Apaf_helical"/>
</dbReference>
<reference evidence="9" key="1">
    <citation type="journal article" date="2019" name="Gigascience">
        <title>De novo genome assembly of the endangered Acer yangbiense, a plant species with extremely small populations endemic to Yunnan Province, China.</title>
        <authorList>
            <person name="Yang J."/>
            <person name="Wariss H.M."/>
            <person name="Tao L."/>
            <person name="Zhang R."/>
            <person name="Yun Q."/>
            <person name="Hollingsworth P."/>
            <person name="Dao Z."/>
            <person name="Luo G."/>
            <person name="Guo H."/>
            <person name="Ma Y."/>
            <person name="Sun W."/>
        </authorList>
    </citation>
    <scope>NUCLEOTIDE SEQUENCE [LARGE SCALE GENOMIC DNA]</scope>
    <source>
        <strain evidence="9">cv. Malutang</strain>
    </source>
</reference>
<evidence type="ECO:0000259" key="7">
    <source>
        <dbReference type="Pfam" id="PF23247"/>
    </source>
</evidence>
<name>A0A5C7I825_9ROSI</name>
<evidence type="ECO:0000256" key="2">
    <source>
        <dbReference type="ARBA" id="ARBA00022741"/>
    </source>
</evidence>
<evidence type="ECO:0000256" key="3">
    <source>
        <dbReference type="ARBA" id="ARBA00022821"/>
    </source>
</evidence>
<dbReference type="AlphaFoldDB" id="A0A5C7I825"/>
<dbReference type="PRINTS" id="PR00364">
    <property type="entry name" value="DISEASERSIST"/>
</dbReference>
<dbReference type="GO" id="GO:0005524">
    <property type="term" value="F:ATP binding"/>
    <property type="evidence" value="ECO:0007669"/>
    <property type="project" value="UniProtKB-KW"/>
</dbReference>
<dbReference type="GO" id="GO:0006952">
    <property type="term" value="P:defense response"/>
    <property type="evidence" value="ECO:0007669"/>
    <property type="project" value="UniProtKB-KW"/>
</dbReference>
<sequence>MTEIAVHVAAKIAEYLVAPVGRPFINLWNYKTNLKNLKNEGENLEAIRGSVECLVGVGEEPLPHVEKWQKSANQTIVAALKIVEDDLEQANIQCCKGFSCPNLMKSYQRRKNAAKKLKDVLKLKQEAAPFLREVSSRTNIPDEPWLRSSDGYEAFESRRSNLKNIIDALCNPGINVVGIYGMGGIGKTTLAKKVAIHTKQDNLFHVIVFVEVSKTPDIKNIQQEIGGKLGLKFHDMPEGERARALYDQLKKEVTISEGADNNGEEKKEGTDSSGEGRKEKKILLILDNIWEKIDLERIGIPLGGDCKGLKLLLTTRSIDVLTNQMDSQCNFSVDTLEEAEAWSLFKSTAGMCVDHPDLKSVAPKVAKECGNMPLAIVTIAKALKNKEEYIWRTALEELKNPSSESFEGIMTKEVYTSIKFSYDYLDTEELREIFLLCSRMGRTYDASIRDLFMYGLGLGFFKRSNTLEKAQCKVEDLVKKLKDNSLLLDAPNETRESHWYGIPDGERFAMHDVICDVARLIDCGKGNACNVIDDVILCHLEKKNMLKNCTSITLHNISKVPKDLRLVFPQLEFFYMKTKDTFSRIDDDFFSEMLRLQVLHLIEMNLSPLPTSLSHLVNLQTLCLDACELGDIADIGKLEKLEILSFRGSKIKKLPGEMRQLTSIRLLDLTHCSKLEIIPPNIISCFTQLEALYMYNTSIRWEDGGLDIGGRNANLDELKHFHDRLTTLEIRIPNVTMAKGLLSPKLKRYKISIDHNRISPPKNSRTLRVKLNTNDNANEVISQLKGIKQLELCADLKDDFTDSKQSVSLDALFSLESLSLEDLNLKKICNVPLEAESFCQLRTITVLRCDKLTNILSFSIDRVLPKLQEIEVSSCKNMEEIFAIEREDDVNNTELIHEVQFSQLCSVTLRRLPQLKSFCHKVKTSSRLQLTSCTNDGEIISEDMIDIPKSLFNEKVSMLFSLNLFYVKQCNVMHLISF</sequence>
<dbReference type="EMBL" id="VAHF01000003">
    <property type="protein sequence ID" value="TXG65325.1"/>
    <property type="molecule type" value="Genomic_DNA"/>
</dbReference>
<dbReference type="SUPFAM" id="SSF52058">
    <property type="entry name" value="L domain-like"/>
    <property type="match status" value="1"/>
</dbReference>
<feature type="domain" description="Disease resistance protein At4g27190-like leucine-rich repeats" evidence="7">
    <location>
        <begin position="815"/>
        <end position="923"/>
    </location>
</feature>